<dbReference type="InterPro" id="IPR000531">
    <property type="entry name" value="Beta-barrel_TonB"/>
</dbReference>
<dbReference type="Pfam" id="PF07660">
    <property type="entry name" value="STN"/>
    <property type="match status" value="1"/>
</dbReference>
<evidence type="ECO:0000256" key="7">
    <source>
        <dbReference type="ARBA" id="ARBA00023077"/>
    </source>
</evidence>
<feature type="chain" id="PRO_5016327767" evidence="12">
    <location>
        <begin position="35"/>
        <end position="1034"/>
    </location>
</feature>
<proteinExistence type="inferred from homology"/>
<evidence type="ECO:0000256" key="4">
    <source>
        <dbReference type="ARBA" id="ARBA00022496"/>
    </source>
</evidence>
<comment type="similarity">
    <text evidence="10 11">Belongs to the TonB-dependent receptor family.</text>
</comment>
<reference evidence="15" key="1">
    <citation type="submission" date="2018-05" db="EMBL/GenBank/DDBJ databases">
        <authorList>
            <person name="Li X."/>
        </authorList>
    </citation>
    <scope>NUCLEOTIDE SEQUENCE [LARGE SCALE GENOMIC DNA]</scope>
    <source>
        <strain evidence="15">YIM 73061</strain>
    </source>
</reference>
<dbReference type="Gene3D" id="3.55.50.30">
    <property type="match status" value="1"/>
</dbReference>
<dbReference type="Proteomes" id="UP000249725">
    <property type="component" value="Unassembled WGS sequence"/>
</dbReference>
<keyword evidence="6" id="KW-0408">Iron</keyword>
<dbReference type="SUPFAM" id="SSF56935">
    <property type="entry name" value="Porins"/>
    <property type="match status" value="1"/>
</dbReference>
<keyword evidence="4" id="KW-0406">Ion transport</keyword>
<dbReference type="Pfam" id="PF00593">
    <property type="entry name" value="TonB_dep_Rec_b-barrel"/>
    <property type="match status" value="1"/>
</dbReference>
<dbReference type="PANTHER" id="PTHR47234:SF2">
    <property type="entry name" value="TONB-DEPENDENT RECEPTOR"/>
    <property type="match status" value="1"/>
</dbReference>
<evidence type="ECO:0000256" key="3">
    <source>
        <dbReference type="ARBA" id="ARBA00022452"/>
    </source>
</evidence>
<keyword evidence="14" id="KW-0675">Receptor</keyword>
<dbReference type="GO" id="GO:0009279">
    <property type="term" value="C:cell outer membrane"/>
    <property type="evidence" value="ECO:0007669"/>
    <property type="project" value="UniProtKB-SubCell"/>
</dbReference>
<keyword evidence="8 10" id="KW-0472">Membrane</keyword>
<evidence type="ECO:0000256" key="9">
    <source>
        <dbReference type="ARBA" id="ARBA00023237"/>
    </source>
</evidence>
<comment type="caution">
    <text evidence="14">The sequence shown here is derived from an EMBL/GenBank/DDBJ whole genome shotgun (WGS) entry which is preliminary data.</text>
</comment>
<evidence type="ECO:0000313" key="15">
    <source>
        <dbReference type="Proteomes" id="UP000249725"/>
    </source>
</evidence>
<dbReference type="PROSITE" id="PS51318">
    <property type="entry name" value="TAT"/>
    <property type="match status" value="1"/>
</dbReference>
<dbReference type="Pfam" id="PF07715">
    <property type="entry name" value="Plug"/>
    <property type="match status" value="1"/>
</dbReference>
<dbReference type="GO" id="GO:0006826">
    <property type="term" value="P:iron ion transport"/>
    <property type="evidence" value="ECO:0007669"/>
    <property type="project" value="UniProtKB-KW"/>
</dbReference>
<keyword evidence="15" id="KW-1185">Reference proteome</keyword>
<evidence type="ECO:0000256" key="2">
    <source>
        <dbReference type="ARBA" id="ARBA00022448"/>
    </source>
</evidence>
<dbReference type="PANTHER" id="PTHR47234">
    <property type="match status" value="1"/>
</dbReference>
<keyword evidence="9 10" id="KW-0998">Cell outer membrane</keyword>
<dbReference type="PROSITE" id="PS52016">
    <property type="entry name" value="TONB_DEPENDENT_REC_3"/>
    <property type="match status" value="1"/>
</dbReference>
<evidence type="ECO:0000256" key="8">
    <source>
        <dbReference type="ARBA" id="ARBA00023136"/>
    </source>
</evidence>
<comment type="subcellular location">
    <subcellularLocation>
        <location evidence="1 10">Cell outer membrane</location>
        <topology evidence="1 10">Multi-pass membrane protein</topology>
    </subcellularLocation>
</comment>
<dbReference type="OrthoDB" id="7051241at2"/>
<dbReference type="InterPro" id="IPR039426">
    <property type="entry name" value="TonB-dep_rcpt-like"/>
</dbReference>
<evidence type="ECO:0000256" key="10">
    <source>
        <dbReference type="PROSITE-ProRule" id="PRU01360"/>
    </source>
</evidence>
<dbReference type="InterPro" id="IPR036942">
    <property type="entry name" value="Beta-barrel_TonB_sf"/>
</dbReference>
<dbReference type="AlphaFoldDB" id="A0A328ADN7"/>
<feature type="signal peptide" evidence="12">
    <location>
        <begin position="1"/>
        <end position="34"/>
    </location>
</feature>
<feature type="domain" description="Secretin/TonB short N-terminal" evidence="13">
    <location>
        <begin position="69"/>
        <end position="120"/>
    </location>
</feature>
<keyword evidence="2 10" id="KW-0813">Transport</keyword>
<name>A0A328ADN7_9CAUL</name>
<dbReference type="RefSeq" id="WP_111515045.1">
    <property type="nucleotide sequence ID" value="NZ_QFYR01000002.1"/>
</dbReference>
<evidence type="ECO:0000256" key="1">
    <source>
        <dbReference type="ARBA" id="ARBA00004571"/>
    </source>
</evidence>
<evidence type="ECO:0000256" key="6">
    <source>
        <dbReference type="ARBA" id="ARBA00023004"/>
    </source>
</evidence>
<dbReference type="Gene3D" id="2.170.130.10">
    <property type="entry name" value="TonB-dependent receptor, plug domain"/>
    <property type="match status" value="1"/>
</dbReference>
<keyword evidence="3 10" id="KW-1134">Transmembrane beta strand</keyword>
<dbReference type="Gene3D" id="2.40.170.20">
    <property type="entry name" value="TonB-dependent receptor, beta-barrel domain"/>
    <property type="match status" value="1"/>
</dbReference>
<dbReference type="EMBL" id="QFYR01000002">
    <property type="protein sequence ID" value="RAK52760.1"/>
    <property type="molecule type" value="Genomic_DNA"/>
</dbReference>
<evidence type="ECO:0000313" key="14">
    <source>
        <dbReference type="EMBL" id="RAK52760.1"/>
    </source>
</evidence>
<accession>A0A328ADN7</accession>
<evidence type="ECO:0000259" key="13">
    <source>
        <dbReference type="SMART" id="SM00965"/>
    </source>
</evidence>
<keyword evidence="4" id="KW-0410">Iron transport</keyword>
<dbReference type="SMART" id="SM00965">
    <property type="entry name" value="STN"/>
    <property type="match status" value="1"/>
</dbReference>
<dbReference type="InterPro" id="IPR012910">
    <property type="entry name" value="Plug_dom"/>
</dbReference>
<sequence length="1034" mass="108001">MPSTPHTPPARLRRRLLATSLLAGFALAATPAVAAAADARPQPGVARPVNIPAGDLDRALLSLADQTGQQLLYPAELVRGRRAPALQGRFTADAALARLLAGTGLAAAETAPGVTVLRPASGDGGAGGAAAPRPFPDVAAAADPAEAPVVTGAQAAAPAGAVPTLAEVLVTGSHIRGVTDSPSPVTVLSRDDIDQAGHATVAAALQALPQNFSGVGTEGTATTGADRLGTNNNYASSVNLRGLGPDATLVLVNGRRMAGAGAMGDFSDVSALPTAAISRIEVLLDGASALYGSDAVGGVVNIVLRRDFEGAETRLRAGVGTRGEPAEWMAAQTVGRRWNGGSGLLSYEYHRRDALPAADRAFSASADLRPFGGTDQRTYYGSPGTLVVQDPVTRAYLPAYAIRPGAAGPLTAEDFLPGQANLSSPRAAADLLPQQRRHSLYGALSQELGDRLTLSGDLRLSERRFVSRSASQGSLISVTSANPFFASPTGAASHLVAYGFSGDMPPPRGVGLARSLGASFGGDLRLPGDWQASGYLAFAEERGRDRIDGLINSDALREAIGAVPDNPATPFSAARDGFFNPFAGAPGGTPVAAAFIGSGYQATHTRSRVSSVNLQADGSLLRLPGGPLRLAAGAQLRRETFERGGESLYAGVTPRPFAAVSSRRDITAAFAELRAPLVDPEAELPGLRRLELSLAGRVERYEDFGTTANPKLGLIWEPVADLRVRASYGTSFRSPSLRELSDPASNSPSLIPVGAVRVLSLVQYGGNPGLEPETATSWTAGLEYQPVRHPGLRLTAGWFSIDFDQRIAQPVLANLAAALTDPTLAPFVQRIDPVGDAADRARIAELIASPQTNTSQGVFPPESYGAIIDARYVNTAAFEAEGLDLGGAWRWTRGRDRWALAANGSYLLRFRQTVTPTSAPQDLAGRANYPARFRARASLDWGRGPFGLGVAVNHMSRSRDDLGVRIGAWTTADLQARLSGPAEGRFAGLDLSLSLRNLFDADPPFHNSPYGVGYDAANTDPVGRFAALQLTRRW</sequence>
<organism evidence="14 15">
    <name type="scientific">Phenylobacterium deserti</name>
    <dbReference type="NCBI Taxonomy" id="1914756"/>
    <lineage>
        <taxon>Bacteria</taxon>
        <taxon>Pseudomonadati</taxon>
        <taxon>Pseudomonadota</taxon>
        <taxon>Alphaproteobacteria</taxon>
        <taxon>Caulobacterales</taxon>
        <taxon>Caulobacteraceae</taxon>
        <taxon>Phenylobacterium</taxon>
    </lineage>
</organism>
<evidence type="ECO:0000256" key="12">
    <source>
        <dbReference type="SAM" id="SignalP"/>
    </source>
</evidence>
<evidence type="ECO:0000256" key="5">
    <source>
        <dbReference type="ARBA" id="ARBA00022692"/>
    </source>
</evidence>
<keyword evidence="7 11" id="KW-0798">TonB box</keyword>
<gene>
    <name evidence="14" type="ORF">DJ018_11265</name>
</gene>
<dbReference type="CDD" id="cd01347">
    <property type="entry name" value="ligand_gated_channel"/>
    <property type="match status" value="1"/>
</dbReference>
<keyword evidence="12" id="KW-0732">Signal</keyword>
<protein>
    <submittedName>
        <fullName evidence="14">TonB-dependent receptor</fullName>
    </submittedName>
</protein>
<dbReference type="InterPro" id="IPR037066">
    <property type="entry name" value="Plug_dom_sf"/>
</dbReference>
<dbReference type="InterPro" id="IPR006311">
    <property type="entry name" value="TAT_signal"/>
</dbReference>
<evidence type="ECO:0000256" key="11">
    <source>
        <dbReference type="RuleBase" id="RU003357"/>
    </source>
</evidence>
<keyword evidence="5 10" id="KW-0812">Transmembrane</keyword>
<dbReference type="InterPro" id="IPR011662">
    <property type="entry name" value="Secretin/TonB_short_N"/>
</dbReference>